<comment type="similarity">
    <text evidence="3">Belongs to the SMC family. SMC6 subfamily.</text>
</comment>
<evidence type="ECO:0000313" key="15">
    <source>
        <dbReference type="EMBL" id="KAL1587251.1"/>
    </source>
</evidence>
<keyword evidence="6" id="KW-0227">DNA damage</keyword>
<keyword evidence="4" id="KW-0158">Chromosome</keyword>
<dbReference type="Pfam" id="PF02463">
    <property type="entry name" value="SMC_N"/>
    <property type="match status" value="1"/>
</dbReference>
<dbReference type="Proteomes" id="UP000803884">
    <property type="component" value="Unassembled WGS sequence"/>
</dbReference>
<dbReference type="GO" id="GO:0035861">
    <property type="term" value="C:site of double-strand break"/>
    <property type="evidence" value="ECO:0007669"/>
    <property type="project" value="TreeGrafter"/>
</dbReference>
<keyword evidence="7" id="KW-0067">ATP-binding</keyword>
<comment type="caution">
    <text evidence="15">The sequence shown here is derived from an EMBL/GenBank/DDBJ whole genome shotgun (WGS) entry which is preliminary data.</text>
</comment>
<keyword evidence="10" id="KW-0234">DNA repair</keyword>
<comment type="subcellular location">
    <subcellularLocation>
        <location evidence="2">Chromosome</location>
    </subcellularLocation>
    <subcellularLocation>
        <location evidence="1">Nucleus</location>
    </subcellularLocation>
</comment>
<evidence type="ECO:0000256" key="12">
    <source>
        <dbReference type="SAM" id="Coils"/>
    </source>
</evidence>
<dbReference type="InterPro" id="IPR027417">
    <property type="entry name" value="P-loop_NTPase"/>
</dbReference>
<keyword evidence="5" id="KW-0547">Nucleotide-binding</keyword>
<evidence type="ECO:0000256" key="4">
    <source>
        <dbReference type="ARBA" id="ARBA00022454"/>
    </source>
</evidence>
<feature type="coiled-coil region" evidence="12">
    <location>
        <begin position="736"/>
        <end position="913"/>
    </location>
</feature>
<name>A0AB34KSU7_9PEZI</name>
<evidence type="ECO:0000256" key="13">
    <source>
        <dbReference type="SAM" id="MobiDB-lite"/>
    </source>
</evidence>
<gene>
    <name evidence="15" type="ORF">WHR41_04352</name>
</gene>
<dbReference type="SUPFAM" id="SSF52540">
    <property type="entry name" value="P-loop containing nucleoside triphosphate hydrolases"/>
    <property type="match status" value="1"/>
</dbReference>
<feature type="region of interest" description="Disordered" evidence="13">
    <location>
        <begin position="424"/>
        <end position="452"/>
    </location>
</feature>
<evidence type="ECO:0000256" key="11">
    <source>
        <dbReference type="ARBA" id="ARBA00023242"/>
    </source>
</evidence>
<dbReference type="GO" id="GO:0030915">
    <property type="term" value="C:Smc5-Smc6 complex"/>
    <property type="evidence" value="ECO:0007669"/>
    <property type="project" value="TreeGrafter"/>
</dbReference>
<evidence type="ECO:0000313" key="16">
    <source>
        <dbReference type="Proteomes" id="UP000803884"/>
    </source>
</evidence>
<feature type="coiled-coil region" evidence="12">
    <location>
        <begin position="283"/>
        <end position="377"/>
    </location>
</feature>
<organism evidence="15 16">
    <name type="scientific">Cladosporium halotolerans</name>
    <dbReference type="NCBI Taxonomy" id="1052096"/>
    <lineage>
        <taxon>Eukaryota</taxon>
        <taxon>Fungi</taxon>
        <taxon>Dikarya</taxon>
        <taxon>Ascomycota</taxon>
        <taxon>Pezizomycotina</taxon>
        <taxon>Dothideomycetes</taxon>
        <taxon>Dothideomycetidae</taxon>
        <taxon>Cladosporiales</taxon>
        <taxon>Cladosporiaceae</taxon>
        <taxon>Cladosporium</taxon>
    </lineage>
</organism>
<evidence type="ECO:0000256" key="7">
    <source>
        <dbReference type="ARBA" id="ARBA00022840"/>
    </source>
</evidence>
<accession>A0AB34KSU7</accession>
<keyword evidence="16" id="KW-1185">Reference proteome</keyword>
<evidence type="ECO:0000256" key="1">
    <source>
        <dbReference type="ARBA" id="ARBA00004123"/>
    </source>
</evidence>
<sequence>MSSARKRTRDDDDDDTVSDDVEIESASSSFRQNAKRSRVALAQERGGSTVSDDESEADLNQLINGFEEEGEDGDEQGSEHEREAEDEEIDEIRASQFVQKGIRTQKENVASEYGVIEEVRCRNFMCHGNLRIKLGPLINFIIGHNGSGKSAVLTALTMCLGGKATATNRGASLKSLIKEGEESATLAVKIKNRGDGAYKPDLYGTSITVERHFSRGGASGFKIKNAEDKIITTRKSDLDDILDYFAFQLDNPINVLTQDMARQFLSNSTAADKYKFFIKGTQLETLDADYKLLEEHLDGIETKLRSREEDIGVLRQKAEDAEKRKKRLDASRTIQDNIKKTQWMHAWAQVEEQERTLETFERDVRLQEQRIEDVTAAASDASGAYDGHNQAFEAACNHLVSVRSTVDDVRNHWSEEKAALDANTKEIQDQRAQERRIKDDLKSHTSNKRRLEQEIAEEEARLSGAEGPEYNERVQRLEELRQAVVDIDAEVEEHAAQRPILIKEQAEAKAALDNAKEPISAQSEICEKASGLVQRLQTNHGSKLAPFRPNMPQLVKAVDNETRWRKKPVGPMGLHVKLKKQEWSSQLEKTFGGVLDAFVCTNKDDQMLLSQIMKRVNCSVQIYIGPDQPLDTTDKEPDEGLDTILGVLDIDNDMVRNQLIINQAIEQTVLIPDNNEASAFMNGSVRPRNVKVAMAFGAKRGSGIRYDFSRSGQPKATPIHPWEGQVRMQSDRAEQIRRAKENEDHAKRELAALQRDARGLQETHKVAGQALNRWERRNKELRVRKQQADDAVEAMQNEIENNRPQDGKLQELQSQLATVNEDVTATQSSYQDAIDWKDRLNDQDVELKARYTTALQEYQTVEKQIEKAESKKSKIENDRVNALREKNLALEEIDSAKASLAEHEARRDTQRTRVQVEFVSEAEKICRRIPVEEGVTTDMLDKRLDKFMKEYERAQMEAGGTREELTVAWRQAKQEYQDARGQLTEMLRFAKAVKRALDERNHRWKMFRKYISFRARFMFSYLLSERQFRGRVIMDHKGKELDIKVEPDLTKQSDSGRKTQTLSGGEKSFSTICLLLAIWEAMGSPIRCLDEFDVFMDSVNRATSMSMMIQAARRSVGRQFILITPQSMSNVQLGEDVSIHKMSDPERGQTTLPFTQA</sequence>
<evidence type="ECO:0000256" key="9">
    <source>
        <dbReference type="ARBA" id="ARBA00023172"/>
    </source>
</evidence>
<evidence type="ECO:0000256" key="5">
    <source>
        <dbReference type="ARBA" id="ARBA00022741"/>
    </source>
</evidence>
<evidence type="ECO:0000256" key="10">
    <source>
        <dbReference type="ARBA" id="ARBA00023204"/>
    </source>
</evidence>
<dbReference type="GO" id="GO:0000724">
    <property type="term" value="P:double-strand break repair via homologous recombination"/>
    <property type="evidence" value="ECO:0007669"/>
    <property type="project" value="TreeGrafter"/>
</dbReference>
<protein>
    <recommendedName>
        <fullName evidence="14">RecF/RecN/SMC N-terminal domain-containing protein</fullName>
    </recommendedName>
</protein>
<dbReference type="AlphaFoldDB" id="A0AB34KSU7"/>
<keyword evidence="8 12" id="KW-0175">Coiled coil</keyword>
<evidence type="ECO:0000259" key="14">
    <source>
        <dbReference type="Pfam" id="PF02463"/>
    </source>
</evidence>
<keyword evidence="11" id="KW-0539">Nucleus</keyword>
<dbReference type="GO" id="GO:0003697">
    <property type="term" value="F:single-stranded DNA binding"/>
    <property type="evidence" value="ECO:0007669"/>
    <property type="project" value="TreeGrafter"/>
</dbReference>
<dbReference type="EMBL" id="JAAQHG020000011">
    <property type="protein sequence ID" value="KAL1587251.1"/>
    <property type="molecule type" value="Genomic_DNA"/>
</dbReference>
<evidence type="ECO:0000256" key="8">
    <source>
        <dbReference type="ARBA" id="ARBA00023054"/>
    </source>
</evidence>
<evidence type="ECO:0000256" key="6">
    <source>
        <dbReference type="ARBA" id="ARBA00022763"/>
    </source>
</evidence>
<dbReference type="GO" id="GO:0005634">
    <property type="term" value="C:nucleus"/>
    <property type="evidence" value="ECO:0007669"/>
    <property type="project" value="UniProtKB-SubCell"/>
</dbReference>
<dbReference type="Gene3D" id="3.40.50.300">
    <property type="entry name" value="P-loop containing nucleotide triphosphate hydrolases"/>
    <property type="match status" value="2"/>
</dbReference>
<feature type="compositionally biased region" description="Acidic residues" evidence="13">
    <location>
        <begin position="66"/>
        <end position="76"/>
    </location>
</feature>
<dbReference type="PANTHER" id="PTHR19306:SF6">
    <property type="entry name" value="STRUCTURAL MAINTENANCE OF CHROMOSOMES PROTEIN 6"/>
    <property type="match status" value="1"/>
</dbReference>
<dbReference type="InterPro" id="IPR003395">
    <property type="entry name" value="RecF/RecN/SMC_N"/>
</dbReference>
<proteinExistence type="inferred from homology"/>
<feature type="coiled-coil region" evidence="12">
    <location>
        <begin position="937"/>
        <end position="964"/>
    </location>
</feature>
<dbReference type="RefSeq" id="XP_069230356.1">
    <property type="nucleotide sequence ID" value="XM_069372958.1"/>
</dbReference>
<evidence type="ECO:0000256" key="2">
    <source>
        <dbReference type="ARBA" id="ARBA00004286"/>
    </source>
</evidence>
<feature type="compositionally biased region" description="Acidic residues" evidence="13">
    <location>
        <begin position="11"/>
        <end position="23"/>
    </location>
</feature>
<reference evidence="15 16" key="1">
    <citation type="journal article" date="2020" name="Microbiol. Resour. Announc.">
        <title>Draft Genome Sequence of a Cladosporium Species Isolated from the Mesophotic Ascidian Didemnum maculosum.</title>
        <authorList>
            <person name="Gioti A."/>
            <person name="Siaperas R."/>
            <person name="Nikolaivits E."/>
            <person name="Le Goff G."/>
            <person name="Ouazzani J."/>
            <person name="Kotoulas G."/>
            <person name="Topakas E."/>
        </authorList>
    </citation>
    <scope>NUCLEOTIDE SEQUENCE [LARGE SCALE GENOMIC DNA]</scope>
    <source>
        <strain evidence="15 16">TM138-S3</strain>
    </source>
</reference>
<feature type="region of interest" description="Disordered" evidence="13">
    <location>
        <begin position="1"/>
        <end position="89"/>
    </location>
</feature>
<dbReference type="GO" id="GO:0005524">
    <property type="term" value="F:ATP binding"/>
    <property type="evidence" value="ECO:0007669"/>
    <property type="project" value="UniProtKB-KW"/>
</dbReference>
<dbReference type="PANTHER" id="PTHR19306">
    <property type="entry name" value="STRUCTURAL MAINTENANCE OF CHROMOSOMES 5,6 SMC5, SMC6"/>
    <property type="match status" value="1"/>
</dbReference>
<evidence type="ECO:0000256" key="3">
    <source>
        <dbReference type="ARBA" id="ARBA00006793"/>
    </source>
</evidence>
<dbReference type="GeneID" id="96005796"/>
<keyword evidence="9" id="KW-0233">DNA recombination</keyword>
<dbReference type="GO" id="GO:0003684">
    <property type="term" value="F:damaged DNA binding"/>
    <property type="evidence" value="ECO:0007669"/>
    <property type="project" value="TreeGrafter"/>
</dbReference>
<feature type="domain" description="RecF/RecN/SMC N-terminal" evidence="14">
    <location>
        <begin position="116"/>
        <end position="1127"/>
    </location>
</feature>